<dbReference type="EMBL" id="KQ971351">
    <property type="protein sequence ID" value="EFA06608.1"/>
    <property type="molecule type" value="Genomic_DNA"/>
</dbReference>
<sequence length="60" mass="7154">MQVVRFRPKQLQWMLSAIIRSDADKAITDSFAFFRFRVQSRDDDDKTVNLAAIIKRKDFF</sequence>
<evidence type="ECO:0000313" key="1">
    <source>
        <dbReference type="EMBL" id="EFA06608.1"/>
    </source>
</evidence>
<gene>
    <name evidence="1" type="primary">GLEAN_09523</name>
    <name evidence="1" type="ORF">TcasGA2_TC009523</name>
</gene>
<protein>
    <submittedName>
        <fullName evidence="1">Uncharacterized protein</fullName>
    </submittedName>
</protein>
<dbReference type="AlphaFoldDB" id="D6WS06"/>
<dbReference type="Proteomes" id="UP000007266">
    <property type="component" value="Linkage group 7"/>
</dbReference>
<proteinExistence type="predicted"/>
<dbReference type="HOGENOM" id="CLU_2944687_0_0_1"/>
<keyword evidence="2" id="KW-1185">Reference proteome</keyword>
<accession>D6WS06</accession>
<evidence type="ECO:0000313" key="2">
    <source>
        <dbReference type="Proteomes" id="UP000007266"/>
    </source>
</evidence>
<reference evidence="1 2" key="1">
    <citation type="journal article" date="2008" name="Nature">
        <title>The genome of the model beetle and pest Tribolium castaneum.</title>
        <authorList>
            <consortium name="Tribolium Genome Sequencing Consortium"/>
            <person name="Richards S."/>
            <person name="Gibbs R.A."/>
            <person name="Weinstock G.M."/>
            <person name="Brown S.J."/>
            <person name="Denell R."/>
            <person name="Beeman R.W."/>
            <person name="Gibbs R."/>
            <person name="Beeman R.W."/>
            <person name="Brown S.J."/>
            <person name="Bucher G."/>
            <person name="Friedrich M."/>
            <person name="Grimmelikhuijzen C.J."/>
            <person name="Klingler M."/>
            <person name="Lorenzen M."/>
            <person name="Richards S."/>
            <person name="Roth S."/>
            <person name="Schroder R."/>
            <person name="Tautz D."/>
            <person name="Zdobnov E.M."/>
            <person name="Muzny D."/>
            <person name="Gibbs R.A."/>
            <person name="Weinstock G.M."/>
            <person name="Attaway T."/>
            <person name="Bell S."/>
            <person name="Buhay C.J."/>
            <person name="Chandrabose M.N."/>
            <person name="Chavez D."/>
            <person name="Clerk-Blankenburg K.P."/>
            <person name="Cree A."/>
            <person name="Dao M."/>
            <person name="Davis C."/>
            <person name="Chacko J."/>
            <person name="Dinh H."/>
            <person name="Dugan-Rocha S."/>
            <person name="Fowler G."/>
            <person name="Garner T.T."/>
            <person name="Garnes J."/>
            <person name="Gnirke A."/>
            <person name="Hawes A."/>
            <person name="Hernandez J."/>
            <person name="Hines S."/>
            <person name="Holder M."/>
            <person name="Hume J."/>
            <person name="Jhangiani S.N."/>
            <person name="Joshi V."/>
            <person name="Khan Z.M."/>
            <person name="Jackson L."/>
            <person name="Kovar C."/>
            <person name="Kowis A."/>
            <person name="Lee S."/>
            <person name="Lewis L.R."/>
            <person name="Margolis J."/>
            <person name="Morgan M."/>
            <person name="Nazareth L.V."/>
            <person name="Nguyen N."/>
            <person name="Okwuonu G."/>
            <person name="Parker D."/>
            <person name="Richards S."/>
            <person name="Ruiz S.J."/>
            <person name="Santibanez J."/>
            <person name="Savard J."/>
            <person name="Scherer S.E."/>
            <person name="Schneider B."/>
            <person name="Sodergren E."/>
            <person name="Tautz D."/>
            <person name="Vattahil S."/>
            <person name="Villasana D."/>
            <person name="White C.S."/>
            <person name="Wright R."/>
            <person name="Park Y."/>
            <person name="Beeman R.W."/>
            <person name="Lord J."/>
            <person name="Oppert B."/>
            <person name="Lorenzen M."/>
            <person name="Brown S."/>
            <person name="Wang L."/>
            <person name="Savard J."/>
            <person name="Tautz D."/>
            <person name="Richards S."/>
            <person name="Weinstock G."/>
            <person name="Gibbs R.A."/>
            <person name="Liu Y."/>
            <person name="Worley K."/>
            <person name="Weinstock G."/>
            <person name="Elsik C.G."/>
            <person name="Reese J.T."/>
            <person name="Elhaik E."/>
            <person name="Landan G."/>
            <person name="Graur D."/>
            <person name="Arensburger P."/>
            <person name="Atkinson P."/>
            <person name="Beeman R.W."/>
            <person name="Beidler J."/>
            <person name="Brown S.J."/>
            <person name="Demuth J.P."/>
            <person name="Drury D.W."/>
            <person name="Du Y.Z."/>
            <person name="Fujiwara H."/>
            <person name="Lorenzen M."/>
            <person name="Maselli V."/>
            <person name="Osanai M."/>
            <person name="Park Y."/>
            <person name="Robertson H.M."/>
            <person name="Tu Z."/>
            <person name="Wang J.J."/>
            <person name="Wang S."/>
            <person name="Richards S."/>
            <person name="Song H."/>
            <person name="Zhang L."/>
            <person name="Sodergren E."/>
            <person name="Werner D."/>
            <person name="Stanke M."/>
            <person name="Morgenstern B."/>
            <person name="Solovyev V."/>
            <person name="Kosarev P."/>
            <person name="Brown G."/>
            <person name="Chen H.C."/>
            <person name="Ermolaeva O."/>
            <person name="Hlavina W."/>
            <person name="Kapustin Y."/>
            <person name="Kiryutin B."/>
            <person name="Kitts P."/>
            <person name="Maglott D."/>
            <person name="Pruitt K."/>
            <person name="Sapojnikov V."/>
            <person name="Souvorov A."/>
            <person name="Mackey A.J."/>
            <person name="Waterhouse R.M."/>
            <person name="Wyder S."/>
            <person name="Zdobnov E.M."/>
            <person name="Zdobnov E.M."/>
            <person name="Wyder S."/>
            <person name="Kriventseva E.V."/>
            <person name="Kadowaki T."/>
            <person name="Bork P."/>
            <person name="Aranda M."/>
            <person name="Bao R."/>
            <person name="Beermann A."/>
            <person name="Berns N."/>
            <person name="Bolognesi R."/>
            <person name="Bonneton F."/>
            <person name="Bopp D."/>
            <person name="Brown S.J."/>
            <person name="Bucher G."/>
            <person name="Butts T."/>
            <person name="Chaumot A."/>
            <person name="Denell R.E."/>
            <person name="Ferrier D.E."/>
            <person name="Friedrich M."/>
            <person name="Gordon C.M."/>
            <person name="Jindra M."/>
            <person name="Klingler M."/>
            <person name="Lan Q."/>
            <person name="Lattorff H.M."/>
            <person name="Laudet V."/>
            <person name="von Levetsow C."/>
            <person name="Liu Z."/>
            <person name="Lutz R."/>
            <person name="Lynch J.A."/>
            <person name="da Fonseca R.N."/>
            <person name="Posnien N."/>
            <person name="Reuter R."/>
            <person name="Roth S."/>
            <person name="Savard J."/>
            <person name="Schinko J.B."/>
            <person name="Schmitt C."/>
            <person name="Schoppmeier M."/>
            <person name="Schroder R."/>
            <person name="Shippy T.D."/>
            <person name="Simonnet F."/>
            <person name="Marques-Souza H."/>
            <person name="Tautz D."/>
            <person name="Tomoyasu Y."/>
            <person name="Trauner J."/>
            <person name="Van der Zee M."/>
            <person name="Vervoort M."/>
            <person name="Wittkopp N."/>
            <person name="Wimmer E.A."/>
            <person name="Yang X."/>
            <person name="Jones A.K."/>
            <person name="Sattelle D.B."/>
            <person name="Ebert P.R."/>
            <person name="Nelson D."/>
            <person name="Scott J.G."/>
            <person name="Beeman R.W."/>
            <person name="Muthukrishnan S."/>
            <person name="Kramer K.J."/>
            <person name="Arakane Y."/>
            <person name="Beeman R.W."/>
            <person name="Zhu Q."/>
            <person name="Hogenkamp D."/>
            <person name="Dixit R."/>
            <person name="Oppert B."/>
            <person name="Jiang H."/>
            <person name="Zou Z."/>
            <person name="Marshall J."/>
            <person name="Elpidina E."/>
            <person name="Vinokurov K."/>
            <person name="Oppert C."/>
            <person name="Zou Z."/>
            <person name="Evans J."/>
            <person name="Lu Z."/>
            <person name="Zhao P."/>
            <person name="Sumathipala N."/>
            <person name="Altincicek B."/>
            <person name="Vilcinskas A."/>
            <person name="Williams M."/>
            <person name="Hultmark D."/>
            <person name="Hetru C."/>
            <person name="Jiang H."/>
            <person name="Grimmelikhuijzen C.J."/>
            <person name="Hauser F."/>
            <person name="Cazzamali G."/>
            <person name="Williamson M."/>
            <person name="Park Y."/>
            <person name="Li B."/>
            <person name="Tanaka Y."/>
            <person name="Predel R."/>
            <person name="Neupert S."/>
            <person name="Schachtner J."/>
            <person name="Verleyen P."/>
            <person name="Raible F."/>
            <person name="Bork P."/>
            <person name="Friedrich M."/>
            <person name="Walden K.K."/>
            <person name="Robertson H.M."/>
            <person name="Angeli S."/>
            <person name="Foret S."/>
            <person name="Bucher G."/>
            <person name="Schuetz S."/>
            <person name="Maleszka R."/>
            <person name="Wimmer E.A."/>
            <person name="Beeman R.W."/>
            <person name="Lorenzen M."/>
            <person name="Tomoyasu Y."/>
            <person name="Miller S.C."/>
            <person name="Grossmann D."/>
            <person name="Bucher G."/>
        </authorList>
    </citation>
    <scope>NUCLEOTIDE SEQUENCE [LARGE SCALE GENOMIC DNA]</scope>
    <source>
        <strain evidence="1 2">Georgia GA2</strain>
    </source>
</reference>
<dbReference type="InParanoid" id="D6WS06"/>
<reference evidence="1 2" key="2">
    <citation type="journal article" date="2010" name="Nucleic Acids Res.">
        <title>BeetleBase in 2010: revisions to provide comprehensive genomic information for Tribolium castaneum.</title>
        <authorList>
            <person name="Kim H.S."/>
            <person name="Murphy T."/>
            <person name="Xia J."/>
            <person name="Caragea D."/>
            <person name="Park Y."/>
            <person name="Beeman R.W."/>
            <person name="Lorenzen M.D."/>
            <person name="Butcher S."/>
            <person name="Manak J.R."/>
            <person name="Brown S.J."/>
        </authorList>
    </citation>
    <scope>GENOME REANNOTATION</scope>
    <source>
        <strain evidence="1 2">Georgia GA2</strain>
    </source>
</reference>
<organism evidence="1 2">
    <name type="scientific">Tribolium castaneum</name>
    <name type="common">Red flour beetle</name>
    <dbReference type="NCBI Taxonomy" id="7070"/>
    <lineage>
        <taxon>Eukaryota</taxon>
        <taxon>Metazoa</taxon>
        <taxon>Ecdysozoa</taxon>
        <taxon>Arthropoda</taxon>
        <taxon>Hexapoda</taxon>
        <taxon>Insecta</taxon>
        <taxon>Pterygota</taxon>
        <taxon>Neoptera</taxon>
        <taxon>Endopterygota</taxon>
        <taxon>Coleoptera</taxon>
        <taxon>Polyphaga</taxon>
        <taxon>Cucujiformia</taxon>
        <taxon>Tenebrionidae</taxon>
        <taxon>Tenebrionidae incertae sedis</taxon>
        <taxon>Tribolium</taxon>
    </lineage>
</organism>
<name>D6WS06_TRICA</name>